<reference evidence="1 2" key="1">
    <citation type="submission" date="2019-05" db="EMBL/GenBank/DDBJ databases">
        <title>Roseovarius bejariae sp. nov., a moderately halophylic bacterium isolated from a saline soil in Rambla Salada (Murcia).</title>
        <authorList>
            <person name="Castro D.J."/>
            <person name="Gomez-Altuve A."/>
            <person name="Reina J.C."/>
            <person name="Rodriguez M."/>
            <person name="Sampedro I."/>
            <person name="Llamas I."/>
            <person name="Martinez-Checa F."/>
        </authorList>
    </citation>
    <scope>NUCLEOTIDE SEQUENCE [LARGE SCALE GENOMIC DNA]</scope>
    <source>
        <strain evidence="1 2">A21</strain>
    </source>
</reference>
<proteinExistence type="predicted"/>
<keyword evidence="2" id="KW-1185">Reference proteome</keyword>
<dbReference type="RefSeq" id="WP_154155181.1">
    <property type="nucleotide sequence ID" value="NZ_SZWE01000003.1"/>
</dbReference>
<dbReference type="Proteomes" id="UP000564704">
    <property type="component" value="Unassembled WGS sequence"/>
</dbReference>
<evidence type="ECO:0000313" key="2">
    <source>
        <dbReference type="Proteomes" id="UP000564704"/>
    </source>
</evidence>
<evidence type="ECO:0008006" key="3">
    <source>
        <dbReference type="Google" id="ProtNLM"/>
    </source>
</evidence>
<name>A0A844CQE8_9RHOB</name>
<accession>A0A844CQE8</accession>
<organism evidence="1 2">
    <name type="scientific">Roseovarius bejariae</name>
    <dbReference type="NCBI Taxonomy" id="2576383"/>
    <lineage>
        <taxon>Bacteria</taxon>
        <taxon>Pseudomonadati</taxon>
        <taxon>Pseudomonadota</taxon>
        <taxon>Alphaproteobacteria</taxon>
        <taxon>Rhodobacterales</taxon>
        <taxon>Roseobacteraceae</taxon>
        <taxon>Roseovarius</taxon>
    </lineage>
</organism>
<comment type="caution">
    <text evidence="1">The sequence shown here is derived from an EMBL/GenBank/DDBJ whole genome shotgun (WGS) entry which is preliminary data.</text>
</comment>
<gene>
    <name evidence="1" type="ORF">FDP25_16725</name>
</gene>
<dbReference type="OrthoDB" id="7867340at2"/>
<dbReference type="AlphaFoldDB" id="A0A844CQE8"/>
<dbReference type="EMBL" id="SZWE01000003">
    <property type="protein sequence ID" value="MRU17087.1"/>
    <property type="molecule type" value="Genomic_DNA"/>
</dbReference>
<sequence>MARAGDGKQRSNRRRRHNLLQQRVDDEELAGFIARARKAGYEDHREFHGALISGDAGFDRRERHDLLRIHGELGKQGSNLNQLTYAVNAGRLTAVSADDLRVIDQARIAVEAATALIRALLA</sequence>
<protein>
    <recommendedName>
        <fullName evidence="3">Mobilisation protein (MobC)</fullName>
    </recommendedName>
</protein>
<evidence type="ECO:0000313" key="1">
    <source>
        <dbReference type="EMBL" id="MRU17087.1"/>
    </source>
</evidence>